<feature type="domain" description="Mannosyl-glycoprotein endo-beta-N-acetylglucosamidase-like" evidence="5">
    <location>
        <begin position="114"/>
        <end position="188"/>
    </location>
</feature>
<evidence type="ECO:0000256" key="4">
    <source>
        <dbReference type="SAM" id="SignalP"/>
    </source>
</evidence>
<gene>
    <name evidence="6" type="ORF">HMPREF9432_01430</name>
</gene>
<name>A0ABN0DPN5_9FIRM</name>
<keyword evidence="7" id="KW-1185">Reference proteome</keyword>
<evidence type="ECO:0000313" key="6">
    <source>
        <dbReference type="EMBL" id="EHG24580.1"/>
    </source>
</evidence>
<dbReference type="InterPro" id="IPR051685">
    <property type="entry name" value="Ycf3/AcsC/BcsC/TPR_MFPF"/>
</dbReference>
<keyword evidence="1" id="KW-0677">Repeat</keyword>
<evidence type="ECO:0000259" key="5">
    <source>
        <dbReference type="Pfam" id="PF01832"/>
    </source>
</evidence>
<dbReference type="Proteomes" id="UP000003175">
    <property type="component" value="Unassembled WGS sequence"/>
</dbReference>
<evidence type="ECO:0000313" key="7">
    <source>
        <dbReference type="Proteomes" id="UP000003175"/>
    </source>
</evidence>
<proteinExistence type="predicted"/>
<dbReference type="InterPro" id="IPR011990">
    <property type="entry name" value="TPR-like_helical_dom_sf"/>
</dbReference>
<dbReference type="InterPro" id="IPR019734">
    <property type="entry name" value="TPR_rpt"/>
</dbReference>
<dbReference type="Gene3D" id="1.25.40.10">
    <property type="entry name" value="Tetratricopeptide repeat domain"/>
    <property type="match status" value="1"/>
</dbReference>
<dbReference type="SMART" id="SM00028">
    <property type="entry name" value="TPR"/>
    <property type="match status" value="4"/>
</dbReference>
<keyword evidence="4" id="KW-0732">Signal</keyword>
<accession>A0ABN0DPN5</accession>
<dbReference type="PANTHER" id="PTHR44943">
    <property type="entry name" value="CELLULOSE SYNTHASE OPERON PROTEIN C"/>
    <property type="match status" value="1"/>
</dbReference>
<feature type="chain" id="PRO_5047356670" description="Mannosyl-glycoprotein endo-beta-N-acetylglucosamidase-like domain-containing protein" evidence="4">
    <location>
        <begin position="24"/>
        <end position="426"/>
    </location>
</feature>
<evidence type="ECO:0000256" key="1">
    <source>
        <dbReference type="ARBA" id="ARBA00022737"/>
    </source>
</evidence>
<protein>
    <recommendedName>
        <fullName evidence="5">Mannosyl-glycoprotein endo-beta-N-acetylglucosamidase-like domain-containing protein</fullName>
    </recommendedName>
</protein>
<dbReference type="Pfam" id="PF01832">
    <property type="entry name" value="Glucosaminidase"/>
    <property type="match status" value="1"/>
</dbReference>
<feature type="signal peptide" evidence="4">
    <location>
        <begin position="1"/>
        <end position="23"/>
    </location>
</feature>
<dbReference type="SUPFAM" id="SSF48452">
    <property type="entry name" value="TPR-like"/>
    <property type="match status" value="1"/>
</dbReference>
<organism evidence="6 7">
    <name type="scientific">Selenomonas noxia F0398</name>
    <dbReference type="NCBI Taxonomy" id="702437"/>
    <lineage>
        <taxon>Bacteria</taxon>
        <taxon>Bacillati</taxon>
        <taxon>Bacillota</taxon>
        <taxon>Negativicutes</taxon>
        <taxon>Selenomonadales</taxon>
        <taxon>Selenomonadaceae</taxon>
        <taxon>Selenomonas</taxon>
    </lineage>
</organism>
<dbReference type="InterPro" id="IPR002901">
    <property type="entry name" value="MGlyc_endo_b_GlcNAc-like_dom"/>
</dbReference>
<dbReference type="Pfam" id="PF13432">
    <property type="entry name" value="TPR_16"/>
    <property type="match status" value="1"/>
</dbReference>
<comment type="caution">
    <text evidence="6">The sequence shown here is derived from an EMBL/GenBank/DDBJ whole genome shotgun (WGS) entry which is preliminary data.</text>
</comment>
<feature type="repeat" description="TPR" evidence="3">
    <location>
        <begin position="333"/>
        <end position="366"/>
    </location>
</feature>
<sequence>MFFSALPIALSAAALLCASCAFAAPTAEKPAPKLVRPQFPAEIPEGMTADGKLVRMLRFHVPAPHDELHMPAEDSAEVTILGEAAATEEQMLARLLARNPQPKLTGTPEELVRIYYEEAAREGIRPDAALAQAYKETGYFAYGGDVDWQQNNFCGLGATGGGVKGLSFPDMRTGARAHIQHLLAYASKQPPTVPIVDPRYDLLRTKRPDVFGRLTRWVELNGVWAVPGRNYGQEILMIRDQARLPDGSDASLHAADAHIAQADNADNRIYRGLVYLHRAAYPEARADFAAAQERDAQRTEPLLGIALTHAAAGDVKEARRAYEIYLKAVPNDSEGWYNYGLVLLAANASDQAAAALRQSLQIAPQNADAHNALAVAALHTKDYPAAWKHLADAAQLAPADMDILINQILLQACLKDVSGKKHGKKK</sequence>
<evidence type="ECO:0000256" key="2">
    <source>
        <dbReference type="ARBA" id="ARBA00022803"/>
    </source>
</evidence>
<dbReference type="EMBL" id="ADGH01000012">
    <property type="protein sequence ID" value="EHG24580.1"/>
    <property type="molecule type" value="Genomic_DNA"/>
</dbReference>
<dbReference type="PROSITE" id="PS50005">
    <property type="entry name" value="TPR"/>
    <property type="match status" value="1"/>
</dbReference>
<dbReference type="RefSeq" id="WP_006696678.1">
    <property type="nucleotide sequence ID" value="NZ_JH376859.1"/>
</dbReference>
<evidence type="ECO:0000256" key="3">
    <source>
        <dbReference type="PROSITE-ProRule" id="PRU00339"/>
    </source>
</evidence>
<keyword evidence="2 3" id="KW-0802">TPR repeat</keyword>
<reference evidence="6 7" key="1">
    <citation type="submission" date="2011-08" db="EMBL/GenBank/DDBJ databases">
        <title>The Genome Sequence of Selenomonas noxia F0398.</title>
        <authorList>
            <consortium name="The Broad Institute Genome Sequencing Platform"/>
            <person name="Earl A."/>
            <person name="Ward D."/>
            <person name="Feldgarden M."/>
            <person name="Gevers D."/>
            <person name="Izard J."/>
            <person name="Ganesan A."/>
            <person name="Blanton J.M."/>
            <person name="Baranova O.V."/>
            <person name="Tanner A.C."/>
            <person name="Dewhirst F.E."/>
            <person name="Young S.K."/>
            <person name="Zeng Q."/>
            <person name="Gargeya S."/>
            <person name="Fitzgerald M."/>
            <person name="Haas B."/>
            <person name="Abouelleil A."/>
            <person name="Alvarado L."/>
            <person name="Arachchi H.M."/>
            <person name="Berlin A."/>
            <person name="Brown A."/>
            <person name="Chapman S.B."/>
            <person name="Chen Z."/>
            <person name="Dunbar C."/>
            <person name="Freedman E."/>
            <person name="Gearin G."/>
            <person name="Gellesch M."/>
            <person name="Goldberg J."/>
            <person name="Griggs A."/>
            <person name="Gujja S."/>
            <person name="Heiman D."/>
            <person name="Howarth C."/>
            <person name="Larson L."/>
            <person name="Lui A."/>
            <person name="MacDonald P.J.P."/>
            <person name="Montmayeur A."/>
            <person name="Murphy C."/>
            <person name="Neiman D."/>
            <person name="Pearson M."/>
            <person name="Priest M."/>
            <person name="Roberts A."/>
            <person name="Saif S."/>
            <person name="Shea T."/>
            <person name="Shenoy N."/>
            <person name="Sisk P."/>
            <person name="Stolte C."/>
            <person name="Sykes S."/>
            <person name="Wortman J."/>
            <person name="Nusbaum C."/>
            <person name="Birren B."/>
        </authorList>
    </citation>
    <scope>NUCLEOTIDE SEQUENCE [LARGE SCALE GENOMIC DNA]</scope>
    <source>
        <strain evidence="6 7">F0398</strain>
    </source>
</reference>
<dbReference type="PANTHER" id="PTHR44943:SF8">
    <property type="entry name" value="TPR REPEAT-CONTAINING PROTEIN MJ0263"/>
    <property type="match status" value="1"/>
</dbReference>